<evidence type="ECO:0000313" key="3">
    <source>
        <dbReference type="EMBL" id="MEC5384546.1"/>
    </source>
</evidence>
<name>A0ABU6JZ40_9RHOO</name>
<feature type="region of interest" description="Disordered" evidence="1">
    <location>
        <begin position="132"/>
        <end position="231"/>
    </location>
</feature>
<dbReference type="EMBL" id="JAYXHS010000001">
    <property type="protein sequence ID" value="MEC5384546.1"/>
    <property type="molecule type" value="Genomic_DNA"/>
</dbReference>
<evidence type="ECO:0000256" key="2">
    <source>
        <dbReference type="SAM" id="SignalP"/>
    </source>
</evidence>
<keyword evidence="2" id="KW-0732">Signal</keyword>
<proteinExistence type="predicted"/>
<sequence length="231" mass="25616">MQRKLMGLLMFVAVSAYAQNSAPLTEDDPAVWEARAARAKSLRQEAGELRHAADAQRAQDDIVCRKRFFENACKDSARERWIERINKVRTLEIEAVGLERNQRAHEIAIKEKERAANPPRPPLILPETSAPLAAPEASPRPAKAMTPAQSEAIEKPKPAGKPIDKRKQAEHDAELKSRRAQQSSEAAVRAEQARKDAARYDERAAEHARKQAEKKAKQDASAPAAQSAPAR</sequence>
<feature type="compositionally biased region" description="Basic and acidic residues" evidence="1">
    <location>
        <begin position="191"/>
        <end position="218"/>
    </location>
</feature>
<evidence type="ECO:0000313" key="4">
    <source>
        <dbReference type="Proteomes" id="UP001331561"/>
    </source>
</evidence>
<evidence type="ECO:0000256" key="1">
    <source>
        <dbReference type="SAM" id="MobiDB-lite"/>
    </source>
</evidence>
<feature type="compositionally biased region" description="Basic and acidic residues" evidence="1">
    <location>
        <begin position="152"/>
        <end position="177"/>
    </location>
</feature>
<accession>A0ABU6JZ40</accession>
<keyword evidence="4" id="KW-1185">Reference proteome</keyword>
<protein>
    <submittedName>
        <fullName evidence="3">Uncharacterized protein</fullName>
    </submittedName>
</protein>
<feature type="chain" id="PRO_5047141529" evidence="2">
    <location>
        <begin position="19"/>
        <end position="231"/>
    </location>
</feature>
<gene>
    <name evidence="3" type="ORF">VVD49_02370</name>
</gene>
<feature type="signal peptide" evidence="2">
    <location>
        <begin position="1"/>
        <end position="18"/>
    </location>
</feature>
<comment type="caution">
    <text evidence="3">The sequence shown here is derived from an EMBL/GenBank/DDBJ whole genome shotgun (WGS) entry which is preliminary data.</text>
</comment>
<dbReference type="RefSeq" id="WP_327597521.1">
    <property type="nucleotide sequence ID" value="NZ_JAYXHS010000001.1"/>
</dbReference>
<organism evidence="3 4">
    <name type="scientific">Uliginosibacterium silvisoli</name>
    <dbReference type="NCBI Taxonomy" id="3114758"/>
    <lineage>
        <taxon>Bacteria</taxon>
        <taxon>Pseudomonadati</taxon>
        <taxon>Pseudomonadota</taxon>
        <taxon>Betaproteobacteria</taxon>
        <taxon>Rhodocyclales</taxon>
        <taxon>Zoogloeaceae</taxon>
        <taxon>Uliginosibacterium</taxon>
    </lineage>
</organism>
<feature type="compositionally biased region" description="Low complexity" evidence="1">
    <location>
        <begin position="219"/>
        <end position="231"/>
    </location>
</feature>
<reference evidence="3 4" key="1">
    <citation type="submission" date="2024-01" db="EMBL/GenBank/DDBJ databases">
        <title>Uliginosibacterium soil sp. nov.</title>
        <authorList>
            <person name="Lv Y."/>
        </authorList>
    </citation>
    <scope>NUCLEOTIDE SEQUENCE [LARGE SCALE GENOMIC DNA]</scope>
    <source>
        <strain evidence="3 4">H3</strain>
    </source>
</reference>
<dbReference type="Proteomes" id="UP001331561">
    <property type="component" value="Unassembled WGS sequence"/>
</dbReference>